<organism evidence="2 3">
    <name type="scientific">Protopolystoma xenopodis</name>
    <dbReference type="NCBI Taxonomy" id="117903"/>
    <lineage>
        <taxon>Eukaryota</taxon>
        <taxon>Metazoa</taxon>
        <taxon>Spiralia</taxon>
        <taxon>Lophotrochozoa</taxon>
        <taxon>Platyhelminthes</taxon>
        <taxon>Monogenea</taxon>
        <taxon>Polyopisthocotylea</taxon>
        <taxon>Polystomatidea</taxon>
        <taxon>Polystomatidae</taxon>
        <taxon>Protopolystoma</taxon>
    </lineage>
</organism>
<name>A0A448WS54_9PLAT</name>
<reference evidence="2" key="1">
    <citation type="submission" date="2018-11" db="EMBL/GenBank/DDBJ databases">
        <authorList>
            <consortium name="Pathogen Informatics"/>
        </authorList>
    </citation>
    <scope>NUCLEOTIDE SEQUENCE</scope>
</reference>
<gene>
    <name evidence="2" type="ORF">PXEA_LOCUS12326</name>
</gene>
<evidence type="ECO:0000256" key="1">
    <source>
        <dbReference type="ARBA" id="ARBA00005486"/>
    </source>
</evidence>
<keyword evidence="3" id="KW-1185">Reference proteome</keyword>
<comment type="caution">
    <text evidence="2">The sequence shown here is derived from an EMBL/GenBank/DDBJ whole genome shotgun (WGS) entry which is preliminary data.</text>
</comment>
<comment type="similarity">
    <text evidence="1">Belongs to the SCC3 family.</text>
</comment>
<sequence>MRIIQSPRESVNEEIVALALACCSRALLWRLFRLTQTGLGEFSNFPDGGDSDFLTGPTSISAVDGFDVAAEVEQRAELRELRHMLHQFMSLVTEAYLPTKEATAQATKPLPPKSVAVEAYLAVCDLLVVFSRHLGTQQPGLKALAYQADKRFEDGLIHFLEARVFVADDVSAIFAVSVSI</sequence>
<dbReference type="GO" id="GO:0005634">
    <property type="term" value="C:nucleus"/>
    <property type="evidence" value="ECO:0007669"/>
    <property type="project" value="TreeGrafter"/>
</dbReference>
<dbReference type="InterPro" id="IPR039662">
    <property type="entry name" value="Cohesin_Scc3/SA"/>
</dbReference>
<dbReference type="PANTHER" id="PTHR11199:SF0">
    <property type="entry name" value="LD34181P-RELATED"/>
    <property type="match status" value="1"/>
</dbReference>
<dbReference type="PANTHER" id="PTHR11199">
    <property type="entry name" value="STROMAL ANTIGEN"/>
    <property type="match status" value="1"/>
</dbReference>
<protein>
    <submittedName>
        <fullName evidence="2">Uncharacterized protein</fullName>
    </submittedName>
</protein>
<proteinExistence type="inferred from homology"/>
<dbReference type="AlphaFoldDB" id="A0A448WS54"/>
<dbReference type="GO" id="GO:0007062">
    <property type="term" value="P:sister chromatid cohesion"/>
    <property type="evidence" value="ECO:0007669"/>
    <property type="project" value="TreeGrafter"/>
</dbReference>
<dbReference type="GO" id="GO:0008278">
    <property type="term" value="C:cohesin complex"/>
    <property type="evidence" value="ECO:0007669"/>
    <property type="project" value="TreeGrafter"/>
</dbReference>
<dbReference type="GO" id="GO:0000785">
    <property type="term" value="C:chromatin"/>
    <property type="evidence" value="ECO:0007669"/>
    <property type="project" value="TreeGrafter"/>
</dbReference>
<dbReference type="GO" id="GO:0003682">
    <property type="term" value="F:chromatin binding"/>
    <property type="evidence" value="ECO:0007669"/>
    <property type="project" value="TreeGrafter"/>
</dbReference>
<evidence type="ECO:0000313" key="3">
    <source>
        <dbReference type="Proteomes" id="UP000784294"/>
    </source>
</evidence>
<dbReference type="Proteomes" id="UP000784294">
    <property type="component" value="Unassembled WGS sequence"/>
</dbReference>
<accession>A0A448WS54</accession>
<dbReference type="EMBL" id="CAAALY010039194">
    <property type="protein sequence ID" value="VEL18886.1"/>
    <property type="molecule type" value="Genomic_DNA"/>
</dbReference>
<evidence type="ECO:0000313" key="2">
    <source>
        <dbReference type="EMBL" id="VEL18886.1"/>
    </source>
</evidence>